<dbReference type="Pfam" id="PF25468">
    <property type="entry name" value="HEAT_HEATR5A"/>
    <property type="match status" value="1"/>
</dbReference>
<evidence type="ECO:0000313" key="2">
    <source>
        <dbReference type="Proteomes" id="UP000789342"/>
    </source>
</evidence>
<proteinExistence type="predicted"/>
<name>A0A9N9J333_9GLOM</name>
<dbReference type="InterPro" id="IPR040108">
    <property type="entry name" value="Laa1/Sip1/HEATR5"/>
</dbReference>
<feature type="non-terminal residue" evidence="1">
    <location>
        <position position="327"/>
    </location>
</feature>
<comment type="caution">
    <text evidence="1">The sequence shown here is derived from an EMBL/GenBank/DDBJ whole genome shotgun (WGS) entry which is preliminary data.</text>
</comment>
<protein>
    <submittedName>
        <fullName evidence="1">12978_t:CDS:1</fullName>
    </submittedName>
</protein>
<dbReference type="GO" id="GO:0005794">
    <property type="term" value="C:Golgi apparatus"/>
    <property type="evidence" value="ECO:0007669"/>
    <property type="project" value="TreeGrafter"/>
</dbReference>
<dbReference type="GO" id="GO:0030139">
    <property type="term" value="C:endocytic vesicle"/>
    <property type="evidence" value="ECO:0007669"/>
    <property type="project" value="TreeGrafter"/>
</dbReference>
<dbReference type="Pfam" id="PF20210">
    <property type="entry name" value="Laa1_Sip1_HTR5"/>
    <property type="match status" value="1"/>
</dbReference>
<evidence type="ECO:0000313" key="1">
    <source>
        <dbReference type="EMBL" id="CAG8761652.1"/>
    </source>
</evidence>
<dbReference type="GO" id="GO:0005829">
    <property type="term" value="C:cytosol"/>
    <property type="evidence" value="ECO:0007669"/>
    <property type="project" value="GOC"/>
</dbReference>
<dbReference type="GO" id="GO:0016020">
    <property type="term" value="C:membrane"/>
    <property type="evidence" value="ECO:0007669"/>
    <property type="project" value="TreeGrafter"/>
</dbReference>
<feature type="non-terminal residue" evidence="1">
    <location>
        <position position="1"/>
    </location>
</feature>
<dbReference type="EMBL" id="CAJVPV010041174">
    <property type="protein sequence ID" value="CAG8761652.1"/>
    <property type="molecule type" value="Genomic_DNA"/>
</dbReference>
<reference evidence="1" key="1">
    <citation type="submission" date="2021-06" db="EMBL/GenBank/DDBJ databases">
        <authorList>
            <person name="Kallberg Y."/>
            <person name="Tangrot J."/>
            <person name="Rosling A."/>
        </authorList>
    </citation>
    <scope>NUCLEOTIDE SEQUENCE</scope>
    <source>
        <strain evidence="1">CL551</strain>
    </source>
</reference>
<gene>
    <name evidence="1" type="ORF">AMORRO_LOCUS15971</name>
</gene>
<dbReference type="OrthoDB" id="192608at2759"/>
<sequence>NLNVTEVGDVKDFSPHAAIMVKLSVLNAWAELQVASTKQAYLVQVVQPNLSLLCPLWVSALKEYARVQTETEISNAQANLVGTRAFKNERTEVFDSMYSGLTREVILPYYNKSWLTILEAVASLVQSGNNHIILSLNGNNYESKIPVKPSEDITEDALNDFQNFEEPGDGDGDDFTGEFSSFTEGTNYEKEPAKYFFILFGLCVEALSNTFEGGSRISDVENDAENQKVVIICINALKAFLRPIVAGKIFLEKSVFIELINLFDRLVLTEGFQVQLDIIQIIKNIIQNYGSIYICEEARESTTRRNESDNLIDYSDNEKNETILFYV</sequence>
<dbReference type="InterPro" id="IPR046837">
    <property type="entry name" value="Laa1/Sip1/HEATR5-like_HEAT"/>
</dbReference>
<accession>A0A9N9J333</accession>
<dbReference type="PANTHER" id="PTHR21663:SF0">
    <property type="entry name" value="HEAT REPEAT-CONTAINING PROTEIN 5B"/>
    <property type="match status" value="1"/>
</dbReference>
<dbReference type="Proteomes" id="UP000789342">
    <property type="component" value="Unassembled WGS sequence"/>
</dbReference>
<organism evidence="1 2">
    <name type="scientific">Acaulospora morrowiae</name>
    <dbReference type="NCBI Taxonomy" id="94023"/>
    <lineage>
        <taxon>Eukaryota</taxon>
        <taxon>Fungi</taxon>
        <taxon>Fungi incertae sedis</taxon>
        <taxon>Mucoromycota</taxon>
        <taxon>Glomeromycotina</taxon>
        <taxon>Glomeromycetes</taxon>
        <taxon>Diversisporales</taxon>
        <taxon>Acaulosporaceae</taxon>
        <taxon>Acaulospora</taxon>
    </lineage>
</organism>
<dbReference type="PANTHER" id="PTHR21663">
    <property type="entry name" value="HYPOTHETICAL HEAT DOMAIN-CONTAINING"/>
    <property type="match status" value="1"/>
</dbReference>
<dbReference type="GO" id="GO:0006897">
    <property type="term" value="P:endocytosis"/>
    <property type="evidence" value="ECO:0007669"/>
    <property type="project" value="TreeGrafter"/>
</dbReference>
<dbReference type="GO" id="GO:0042147">
    <property type="term" value="P:retrograde transport, endosome to Golgi"/>
    <property type="evidence" value="ECO:0007669"/>
    <property type="project" value="TreeGrafter"/>
</dbReference>
<dbReference type="GO" id="GO:0008104">
    <property type="term" value="P:intracellular protein localization"/>
    <property type="evidence" value="ECO:0007669"/>
    <property type="project" value="TreeGrafter"/>
</dbReference>
<keyword evidence="2" id="KW-1185">Reference proteome</keyword>
<dbReference type="AlphaFoldDB" id="A0A9N9J333"/>